<evidence type="ECO:0000313" key="3">
    <source>
        <dbReference type="EMBL" id="KAF5716503.1"/>
    </source>
</evidence>
<sequence length="274" mass="30805">MLRFSLLLLILPFAQSQNDRCHEFHSHIRKVGGRYFDCLKLPTHWQMSQCLLQLNTLEKTMRCAGWRDDAALWFDISRNPYARDLDMVPSLDNYDPAAGRLKYPTWIQNQDIENFEEFIRGRQFGPGDYILDILDKDASNRMQWSRYGVTCHPPLDPDDDGDDNHNKVKVKPRAVGNPTPSYSFDYTMSTTYPIDNGPTPDVTTPSMDPTQTPDKDEDEDDTGTAASDVVAGTTTLKRKEAAATTTGASKNDAAGHVVVNVGVLVMVSVFRILL</sequence>
<evidence type="ECO:0000313" key="4">
    <source>
        <dbReference type="Proteomes" id="UP000532311"/>
    </source>
</evidence>
<organism evidence="3 4">
    <name type="scientific">Fusarium globosum</name>
    <dbReference type="NCBI Taxonomy" id="78864"/>
    <lineage>
        <taxon>Eukaryota</taxon>
        <taxon>Fungi</taxon>
        <taxon>Dikarya</taxon>
        <taxon>Ascomycota</taxon>
        <taxon>Pezizomycotina</taxon>
        <taxon>Sordariomycetes</taxon>
        <taxon>Hypocreomycetidae</taxon>
        <taxon>Hypocreales</taxon>
        <taxon>Nectriaceae</taxon>
        <taxon>Fusarium</taxon>
        <taxon>Fusarium fujikuroi species complex</taxon>
    </lineage>
</organism>
<feature type="chain" id="PRO_5034166123" evidence="2">
    <location>
        <begin position="17"/>
        <end position="274"/>
    </location>
</feature>
<proteinExistence type="predicted"/>
<evidence type="ECO:0000256" key="1">
    <source>
        <dbReference type="SAM" id="MobiDB-lite"/>
    </source>
</evidence>
<reference evidence="3 4" key="1">
    <citation type="submission" date="2020-05" db="EMBL/GenBank/DDBJ databases">
        <title>Identification and distribution of gene clusters putatively required for synthesis of sphingolipid metabolism inhibitors in phylogenetically diverse species of the filamentous fungus Fusarium.</title>
        <authorList>
            <person name="Kim H.-S."/>
            <person name="Busman M."/>
            <person name="Brown D.W."/>
            <person name="Divon H."/>
            <person name="Uhlig S."/>
            <person name="Proctor R.H."/>
        </authorList>
    </citation>
    <scope>NUCLEOTIDE SEQUENCE [LARGE SCALE GENOMIC DNA]</scope>
    <source>
        <strain evidence="3 4">NRRL 26131</strain>
    </source>
</reference>
<keyword evidence="2" id="KW-0732">Signal</keyword>
<evidence type="ECO:0000256" key="2">
    <source>
        <dbReference type="SAM" id="SignalP"/>
    </source>
</evidence>
<feature type="compositionally biased region" description="Polar residues" evidence="1">
    <location>
        <begin position="201"/>
        <end position="212"/>
    </location>
</feature>
<comment type="caution">
    <text evidence="3">The sequence shown here is derived from an EMBL/GenBank/DDBJ whole genome shotgun (WGS) entry which is preliminary data.</text>
</comment>
<feature type="signal peptide" evidence="2">
    <location>
        <begin position="1"/>
        <end position="16"/>
    </location>
</feature>
<accession>A0A8H6DG28</accession>
<dbReference type="Proteomes" id="UP000532311">
    <property type="component" value="Unassembled WGS sequence"/>
</dbReference>
<dbReference type="AlphaFoldDB" id="A0A8H6DG28"/>
<protein>
    <submittedName>
        <fullName evidence="3">Uncharacterized protein</fullName>
    </submittedName>
</protein>
<name>A0A8H6DG28_9HYPO</name>
<keyword evidence="4" id="KW-1185">Reference proteome</keyword>
<gene>
    <name evidence="3" type="ORF">FGLOB1_2581</name>
</gene>
<feature type="compositionally biased region" description="Polar residues" evidence="1">
    <location>
        <begin position="178"/>
        <end position="193"/>
    </location>
</feature>
<dbReference type="EMBL" id="JAAQPF010000092">
    <property type="protein sequence ID" value="KAF5716503.1"/>
    <property type="molecule type" value="Genomic_DNA"/>
</dbReference>
<feature type="region of interest" description="Disordered" evidence="1">
    <location>
        <begin position="152"/>
        <end position="233"/>
    </location>
</feature>